<feature type="domain" description="HTH arsR-type" evidence="4">
    <location>
        <begin position="16"/>
        <end position="111"/>
    </location>
</feature>
<sequence length="239" mass="26519">MNSSPTGVNTGIMKETTTDALDASPRLLKPFADPIRLNLLSGDREVCVCHLPEALGLLLPTVSRHLTYMRKHGLVVGRKEGLWGYCRLARPKSDRHRALIGCVGNCMGETEGFLQDGQRLARIVPCYRAREFFSATIFASPHILGRRRGKTSWTLATWRRSSCGMPRSARTSRQSWVASAGALVLDKYVTRLTWAGFRADRHTDAVRKMIEVSGIAPPLGAEKLMSVNITATKQERILT</sequence>
<evidence type="ECO:0000313" key="6">
    <source>
        <dbReference type="Proteomes" id="UP000010798"/>
    </source>
</evidence>
<dbReference type="InterPro" id="IPR011991">
    <property type="entry name" value="ArsR-like_HTH"/>
</dbReference>
<gene>
    <name evidence="5" type="ordered locus">Sinac_4363</name>
</gene>
<dbReference type="Gene3D" id="1.10.10.10">
    <property type="entry name" value="Winged helix-like DNA-binding domain superfamily/Winged helix DNA-binding domain"/>
    <property type="match status" value="1"/>
</dbReference>
<evidence type="ECO:0000256" key="1">
    <source>
        <dbReference type="ARBA" id="ARBA00023015"/>
    </source>
</evidence>
<dbReference type="CDD" id="cd00090">
    <property type="entry name" value="HTH_ARSR"/>
    <property type="match status" value="1"/>
</dbReference>
<organism evidence="5 6">
    <name type="scientific">Singulisphaera acidiphila (strain ATCC BAA-1392 / DSM 18658 / VKM B-2454 / MOB10)</name>
    <dbReference type="NCBI Taxonomy" id="886293"/>
    <lineage>
        <taxon>Bacteria</taxon>
        <taxon>Pseudomonadati</taxon>
        <taxon>Planctomycetota</taxon>
        <taxon>Planctomycetia</taxon>
        <taxon>Isosphaerales</taxon>
        <taxon>Isosphaeraceae</taxon>
        <taxon>Singulisphaera</taxon>
    </lineage>
</organism>
<dbReference type="EMBL" id="CP003364">
    <property type="protein sequence ID" value="AGA28559.1"/>
    <property type="molecule type" value="Genomic_DNA"/>
</dbReference>
<dbReference type="HOGENOM" id="CLU_1160466_0_0_0"/>
<dbReference type="InterPro" id="IPR051081">
    <property type="entry name" value="HTH_MetalResp_TranReg"/>
</dbReference>
<dbReference type="RefSeq" id="WP_015247682.1">
    <property type="nucleotide sequence ID" value="NC_019892.1"/>
</dbReference>
<dbReference type="PROSITE" id="PS50987">
    <property type="entry name" value="HTH_ARSR_2"/>
    <property type="match status" value="1"/>
</dbReference>
<dbReference type="SUPFAM" id="SSF46785">
    <property type="entry name" value="Winged helix' DNA-binding domain"/>
    <property type="match status" value="1"/>
</dbReference>
<evidence type="ECO:0000259" key="4">
    <source>
        <dbReference type="PROSITE" id="PS50987"/>
    </source>
</evidence>
<reference evidence="5 6" key="1">
    <citation type="submission" date="2012-02" db="EMBL/GenBank/DDBJ databases">
        <title>Complete sequence of chromosome of Singulisphaera acidiphila DSM 18658.</title>
        <authorList>
            <consortium name="US DOE Joint Genome Institute (JGI-PGF)"/>
            <person name="Lucas S."/>
            <person name="Copeland A."/>
            <person name="Lapidus A."/>
            <person name="Glavina del Rio T."/>
            <person name="Dalin E."/>
            <person name="Tice H."/>
            <person name="Bruce D."/>
            <person name="Goodwin L."/>
            <person name="Pitluck S."/>
            <person name="Peters L."/>
            <person name="Ovchinnikova G."/>
            <person name="Chertkov O."/>
            <person name="Kyrpides N."/>
            <person name="Mavromatis K."/>
            <person name="Ivanova N."/>
            <person name="Brettin T."/>
            <person name="Detter J.C."/>
            <person name="Han C."/>
            <person name="Larimer F."/>
            <person name="Land M."/>
            <person name="Hauser L."/>
            <person name="Markowitz V."/>
            <person name="Cheng J.-F."/>
            <person name="Hugenholtz P."/>
            <person name="Woyke T."/>
            <person name="Wu D."/>
            <person name="Tindall B."/>
            <person name="Pomrenke H."/>
            <person name="Brambilla E."/>
            <person name="Klenk H.-P."/>
            <person name="Eisen J.A."/>
        </authorList>
    </citation>
    <scope>NUCLEOTIDE SEQUENCE [LARGE SCALE GENOMIC DNA]</scope>
    <source>
        <strain evidence="6">ATCC BAA-1392 / DSM 18658 / VKM B-2454 / MOB10</strain>
    </source>
</reference>
<proteinExistence type="predicted"/>
<name>L0DGQ2_SINAD</name>
<dbReference type="STRING" id="886293.Sinac_4363"/>
<dbReference type="NCBIfam" id="NF033788">
    <property type="entry name" value="HTH_metalloreg"/>
    <property type="match status" value="1"/>
</dbReference>
<dbReference type="eggNOG" id="COG0640">
    <property type="taxonomic scope" value="Bacteria"/>
</dbReference>
<evidence type="ECO:0000313" key="5">
    <source>
        <dbReference type="EMBL" id="AGA28559.1"/>
    </source>
</evidence>
<keyword evidence="6" id="KW-1185">Reference proteome</keyword>
<protein>
    <submittedName>
        <fullName evidence="5">Putative transcriptional regulator</fullName>
    </submittedName>
</protein>
<keyword evidence="1" id="KW-0805">Transcription regulation</keyword>
<dbReference type="SMART" id="SM00418">
    <property type="entry name" value="HTH_ARSR"/>
    <property type="match status" value="1"/>
</dbReference>
<dbReference type="GO" id="GO:0003677">
    <property type="term" value="F:DNA binding"/>
    <property type="evidence" value="ECO:0007669"/>
    <property type="project" value="UniProtKB-KW"/>
</dbReference>
<dbReference type="PANTHER" id="PTHR33154">
    <property type="entry name" value="TRANSCRIPTIONAL REGULATOR, ARSR FAMILY"/>
    <property type="match status" value="1"/>
</dbReference>
<dbReference type="Pfam" id="PF01022">
    <property type="entry name" value="HTH_5"/>
    <property type="match status" value="1"/>
</dbReference>
<dbReference type="KEGG" id="saci:Sinac_4363"/>
<dbReference type="InterPro" id="IPR036388">
    <property type="entry name" value="WH-like_DNA-bd_sf"/>
</dbReference>
<dbReference type="OrthoDB" id="9802016at2"/>
<dbReference type="Proteomes" id="UP000010798">
    <property type="component" value="Chromosome"/>
</dbReference>
<accession>L0DGQ2</accession>
<dbReference type="InterPro" id="IPR036390">
    <property type="entry name" value="WH_DNA-bd_sf"/>
</dbReference>
<evidence type="ECO:0000256" key="3">
    <source>
        <dbReference type="ARBA" id="ARBA00023163"/>
    </source>
</evidence>
<dbReference type="PANTHER" id="PTHR33154:SF18">
    <property type="entry name" value="ARSENICAL RESISTANCE OPERON REPRESSOR"/>
    <property type="match status" value="1"/>
</dbReference>
<evidence type="ECO:0000256" key="2">
    <source>
        <dbReference type="ARBA" id="ARBA00023125"/>
    </source>
</evidence>
<dbReference type="InterPro" id="IPR001845">
    <property type="entry name" value="HTH_ArsR_DNA-bd_dom"/>
</dbReference>
<keyword evidence="3" id="KW-0804">Transcription</keyword>
<dbReference type="GO" id="GO:0003700">
    <property type="term" value="F:DNA-binding transcription factor activity"/>
    <property type="evidence" value="ECO:0007669"/>
    <property type="project" value="InterPro"/>
</dbReference>
<dbReference type="AlphaFoldDB" id="L0DGQ2"/>
<keyword evidence="2" id="KW-0238">DNA-binding</keyword>